<evidence type="ECO:0000313" key="2">
    <source>
        <dbReference type="Proteomes" id="UP000321555"/>
    </source>
</evidence>
<proteinExistence type="predicted"/>
<dbReference type="AlphaFoldDB" id="A0A5B8Z186"/>
<gene>
    <name evidence="1" type="ORF">FSZ17_01055</name>
</gene>
<organism evidence="1 2">
    <name type="scientific">Cytobacillus dafuensis</name>
    <name type="common">Bacillus dafuensis</name>
    <dbReference type="NCBI Taxonomy" id="1742359"/>
    <lineage>
        <taxon>Bacteria</taxon>
        <taxon>Bacillati</taxon>
        <taxon>Bacillota</taxon>
        <taxon>Bacilli</taxon>
        <taxon>Bacillales</taxon>
        <taxon>Bacillaceae</taxon>
        <taxon>Cytobacillus</taxon>
    </lineage>
</organism>
<dbReference type="RefSeq" id="WP_057776074.1">
    <property type="nucleotide sequence ID" value="NZ_CP042593.1"/>
</dbReference>
<dbReference type="Proteomes" id="UP000321555">
    <property type="component" value="Chromosome"/>
</dbReference>
<protein>
    <submittedName>
        <fullName evidence="1">Uncharacterized protein</fullName>
    </submittedName>
</protein>
<dbReference type="OrthoDB" id="2079698at2"/>
<evidence type="ECO:0000313" key="1">
    <source>
        <dbReference type="EMBL" id="QED46003.1"/>
    </source>
</evidence>
<dbReference type="KEGG" id="bda:FSZ17_01055"/>
<sequence>MDRLDEISLSRIASILDKQSIIRTNNNSCWERILSNAGQSELYNRFRSSLNPYIYNGSWQNANNGFDEFYSAIKSILKIVYANGENTEEFILLISSLIEEIDIQDIFEGDIENILPRRYYTLSEFLEEKADEACLDFIKEKSKPDFQVLINNLNVLNFDVTYSKGKLKLLPFTQESNKIPRNSSLLVDWLSDNYSSIGEMYQEAIENYIKGESVSCISNCRNIITGLFSHFKEDGNKSWVKGLQKLSTDTNIENITVPNNIMQGSANKNIPFETDNEFKYPRFKLIYHLYSLTSDLGPHITEAPKIGGALFPERTSLNDALLCLRMTEDVLIWVKERLKNYQ</sequence>
<keyword evidence="2" id="KW-1185">Reference proteome</keyword>
<reference evidence="2" key="1">
    <citation type="submission" date="2019-08" db="EMBL/GenBank/DDBJ databases">
        <authorList>
            <person name="Zheng X."/>
        </authorList>
    </citation>
    <scope>NUCLEOTIDE SEQUENCE [LARGE SCALE GENOMIC DNA]</scope>
    <source>
        <strain evidence="2">FJAT-25496</strain>
    </source>
</reference>
<accession>A0A5B8Z186</accession>
<dbReference type="EMBL" id="CP042593">
    <property type="protein sequence ID" value="QED46003.1"/>
    <property type="molecule type" value="Genomic_DNA"/>
</dbReference>
<name>A0A5B8Z186_CYTDA</name>